<evidence type="ECO:0000313" key="1">
    <source>
        <dbReference type="EMBL" id="KAH7420853.1"/>
    </source>
</evidence>
<proteinExistence type="predicted"/>
<dbReference type="Proteomes" id="UP000825935">
    <property type="component" value="Chromosome 13"/>
</dbReference>
<accession>A0A8T2TGA1</accession>
<sequence>MTTSQSREPALLFKLEVTLCQQDGCNNAPSKECGVGTNLQGALPPSHALPIRETCHTLLRQVPMRDVMCRMLMRILMILYIFNPELLSFHPLNGFASKRSYVYASV</sequence>
<dbReference type="AlphaFoldDB" id="A0A8T2TGA1"/>
<evidence type="ECO:0000313" key="2">
    <source>
        <dbReference type="Proteomes" id="UP000825935"/>
    </source>
</evidence>
<dbReference type="EMBL" id="CM035418">
    <property type="protein sequence ID" value="KAH7420853.1"/>
    <property type="molecule type" value="Genomic_DNA"/>
</dbReference>
<comment type="caution">
    <text evidence="1">The sequence shown here is derived from an EMBL/GenBank/DDBJ whole genome shotgun (WGS) entry which is preliminary data.</text>
</comment>
<protein>
    <submittedName>
        <fullName evidence="1">Uncharacterized protein</fullName>
    </submittedName>
</protein>
<name>A0A8T2TGA1_CERRI</name>
<organism evidence="1 2">
    <name type="scientific">Ceratopteris richardii</name>
    <name type="common">Triangle waterfern</name>
    <dbReference type="NCBI Taxonomy" id="49495"/>
    <lineage>
        <taxon>Eukaryota</taxon>
        <taxon>Viridiplantae</taxon>
        <taxon>Streptophyta</taxon>
        <taxon>Embryophyta</taxon>
        <taxon>Tracheophyta</taxon>
        <taxon>Polypodiopsida</taxon>
        <taxon>Polypodiidae</taxon>
        <taxon>Polypodiales</taxon>
        <taxon>Pteridineae</taxon>
        <taxon>Pteridaceae</taxon>
        <taxon>Parkerioideae</taxon>
        <taxon>Ceratopteris</taxon>
    </lineage>
</organism>
<keyword evidence="2" id="KW-1185">Reference proteome</keyword>
<reference evidence="1" key="1">
    <citation type="submission" date="2021-08" db="EMBL/GenBank/DDBJ databases">
        <title>WGS assembly of Ceratopteris richardii.</title>
        <authorList>
            <person name="Marchant D.B."/>
            <person name="Chen G."/>
            <person name="Jenkins J."/>
            <person name="Shu S."/>
            <person name="Leebens-Mack J."/>
            <person name="Grimwood J."/>
            <person name="Schmutz J."/>
            <person name="Soltis P."/>
            <person name="Soltis D."/>
            <person name="Chen Z.-H."/>
        </authorList>
    </citation>
    <scope>NUCLEOTIDE SEQUENCE</scope>
    <source>
        <strain evidence="1">Whitten #5841</strain>
        <tissue evidence="1">Leaf</tissue>
    </source>
</reference>
<gene>
    <name evidence="1" type="ORF">KP509_13G025800</name>
</gene>